<evidence type="ECO:0000313" key="1">
    <source>
        <dbReference type="EMBL" id="MFD1316173.1"/>
    </source>
</evidence>
<reference evidence="2" key="1">
    <citation type="journal article" date="2019" name="Int. J. Syst. Evol. Microbiol.">
        <title>The Global Catalogue of Microorganisms (GCM) 10K type strain sequencing project: providing services to taxonomists for standard genome sequencing and annotation.</title>
        <authorList>
            <consortium name="The Broad Institute Genomics Platform"/>
            <consortium name="The Broad Institute Genome Sequencing Center for Infectious Disease"/>
            <person name="Wu L."/>
            <person name="Ma J."/>
        </authorList>
    </citation>
    <scope>NUCLEOTIDE SEQUENCE [LARGE SCALE GENOMIC DNA]</scope>
    <source>
        <strain evidence="2">CCUG 61485</strain>
    </source>
</reference>
<name>A0ABW3Y4K7_9FLAO</name>
<comment type="caution">
    <text evidence="1">The sequence shown here is derived from an EMBL/GenBank/DDBJ whole genome shotgun (WGS) entry which is preliminary data.</text>
</comment>
<keyword evidence="2" id="KW-1185">Reference proteome</keyword>
<protein>
    <submittedName>
        <fullName evidence="1">Uncharacterized protein</fullName>
    </submittedName>
</protein>
<dbReference type="Proteomes" id="UP001597201">
    <property type="component" value="Unassembled WGS sequence"/>
</dbReference>
<evidence type="ECO:0000313" key="2">
    <source>
        <dbReference type="Proteomes" id="UP001597201"/>
    </source>
</evidence>
<sequence length="277" mass="33730">MNDSRQQYNDFYRQLEKEQEISMFQNMLEIEVDRILNLNYSPIKMQKELDQFKETRRMLMMESIKTQKHWFEMIQDCLDKCEDEDSIDVYLSNVYKFRTPKFFSENKFYENCIVHTNDSFPNTDDHKLQLIAKVANDNLNYISKSIEIKLDTEKLDLLYNRLNIYFENINYKNQFDNDLTRVLKGQWLKKPLLFNTNQSILVDFFKRLKENQYILEDNMTDVRDWLVNNFSFKNDKGKIVAFNKETCYDYLRGKKILPLNKELFPDIEWLHQNKKVK</sequence>
<gene>
    <name evidence="1" type="ORF">ACFQ39_11135</name>
</gene>
<organism evidence="1 2">
    <name type="scientific">Namhaeicola litoreus</name>
    <dbReference type="NCBI Taxonomy" id="1052145"/>
    <lineage>
        <taxon>Bacteria</taxon>
        <taxon>Pseudomonadati</taxon>
        <taxon>Bacteroidota</taxon>
        <taxon>Flavobacteriia</taxon>
        <taxon>Flavobacteriales</taxon>
        <taxon>Flavobacteriaceae</taxon>
        <taxon>Namhaeicola</taxon>
    </lineage>
</organism>
<accession>A0ABW3Y4K7</accession>
<proteinExistence type="predicted"/>
<dbReference type="EMBL" id="JBHTMY010000003">
    <property type="protein sequence ID" value="MFD1316173.1"/>
    <property type="molecule type" value="Genomic_DNA"/>
</dbReference>
<dbReference type="RefSeq" id="WP_377178984.1">
    <property type="nucleotide sequence ID" value="NZ_JBHTMY010000003.1"/>
</dbReference>